<evidence type="ECO:0000313" key="1">
    <source>
        <dbReference type="EMBL" id="TYP00346.1"/>
    </source>
</evidence>
<dbReference type="AlphaFoldDB" id="A0A5D3WME2"/>
<organism evidence="1 2">
    <name type="scientific">Geothermobacter ehrlichii</name>
    <dbReference type="NCBI Taxonomy" id="213224"/>
    <lineage>
        <taxon>Bacteria</taxon>
        <taxon>Pseudomonadati</taxon>
        <taxon>Thermodesulfobacteriota</taxon>
        <taxon>Desulfuromonadia</taxon>
        <taxon>Desulfuromonadales</taxon>
        <taxon>Geothermobacteraceae</taxon>
        <taxon>Geothermobacter</taxon>
    </lineage>
</organism>
<proteinExistence type="predicted"/>
<dbReference type="RefSeq" id="WP_148894540.1">
    <property type="nucleotide sequence ID" value="NZ_VNIB01000001.1"/>
</dbReference>
<gene>
    <name evidence="1" type="ORF">EDC39_101513</name>
</gene>
<protein>
    <submittedName>
        <fullName evidence="1">Uncharacterized protein</fullName>
    </submittedName>
</protein>
<dbReference type="Proteomes" id="UP000324159">
    <property type="component" value="Unassembled WGS sequence"/>
</dbReference>
<name>A0A5D3WME2_9BACT</name>
<keyword evidence="2" id="KW-1185">Reference proteome</keyword>
<reference evidence="1 2" key="1">
    <citation type="submission" date="2019-07" db="EMBL/GenBank/DDBJ databases">
        <title>Genomic Encyclopedia of Type Strains, Phase IV (KMG-IV): sequencing the most valuable type-strain genomes for metagenomic binning, comparative biology and taxonomic classification.</title>
        <authorList>
            <person name="Goeker M."/>
        </authorList>
    </citation>
    <scope>NUCLEOTIDE SEQUENCE [LARGE SCALE GENOMIC DNA]</scope>
    <source>
        <strain evidence="1 2">SS015</strain>
    </source>
</reference>
<dbReference type="EMBL" id="VNIB01000001">
    <property type="protein sequence ID" value="TYP00346.1"/>
    <property type="molecule type" value="Genomic_DNA"/>
</dbReference>
<dbReference type="OrthoDB" id="5396601at2"/>
<accession>A0A5D3WME2</accession>
<evidence type="ECO:0000313" key="2">
    <source>
        <dbReference type="Proteomes" id="UP000324159"/>
    </source>
</evidence>
<sequence>MNRVLILLLLVVFGVGNAWAMPAIECHCFRDREFDPARPAATDDYILATCQNSLLAHLFAKNKKEIVRARMSGVASRDLWLAFYLERKTGQGAGSWLERKGGGTSWIALAPKRILQELSPAKRDDDALAAAVIDRMLAEGLGVDAGALHTLRQRGTDDRQLIAGCVLGRLLGRSPVDLVRKVEDGKTTWGLLVAEARLRPTELNGAIGRLVARSGGR</sequence>
<comment type="caution">
    <text evidence="1">The sequence shown here is derived from an EMBL/GenBank/DDBJ whole genome shotgun (WGS) entry which is preliminary data.</text>
</comment>